<dbReference type="EMBL" id="DRIG01000048">
    <property type="protein sequence ID" value="HEC78397.1"/>
    <property type="molecule type" value="Genomic_DNA"/>
</dbReference>
<name>A0A9C9EMJ1_UNCW3</name>
<proteinExistence type="predicted"/>
<dbReference type="Proteomes" id="UP000885826">
    <property type="component" value="Unassembled WGS sequence"/>
</dbReference>
<gene>
    <name evidence="1" type="ORF">ENI34_04550</name>
</gene>
<organism evidence="1 2">
    <name type="scientific">candidate division WOR-3 bacterium</name>
    <dbReference type="NCBI Taxonomy" id="2052148"/>
    <lineage>
        <taxon>Bacteria</taxon>
        <taxon>Bacteria division WOR-3</taxon>
    </lineage>
</organism>
<evidence type="ECO:0000313" key="2">
    <source>
        <dbReference type="Proteomes" id="UP000885826"/>
    </source>
</evidence>
<evidence type="ECO:0000313" key="1">
    <source>
        <dbReference type="EMBL" id="HEC78397.1"/>
    </source>
</evidence>
<comment type="caution">
    <text evidence="1">The sequence shown here is derived from an EMBL/GenBank/DDBJ whole genome shotgun (WGS) entry which is preliminary data.</text>
</comment>
<reference evidence="1" key="1">
    <citation type="journal article" date="2020" name="mSystems">
        <title>Genome- and Community-Level Interaction Insights into Carbon Utilization and Element Cycling Functions of Hydrothermarchaeota in Hydrothermal Sediment.</title>
        <authorList>
            <person name="Zhou Z."/>
            <person name="Liu Y."/>
            <person name="Xu W."/>
            <person name="Pan J."/>
            <person name="Luo Z.H."/>
            <person name="Li M."/>
        </authorList>
    </citation>
    <scope>NUCLEOTIDE SEQUENCE</scope>
    <source>
        <strain evidence="1">HyVt-388</strain>
    </source>
</reference>
<protein>
    <submittedName>
        <fullName evidence="1">Uncharacterized protein</fullName>
    </submittedName>
</protein>
<accession>A0A9C9EMJ1</accession>
<sequence length="228" mass="25414">MIQILIFVLSVNPFYKANFTSLSMRSISVFSNPAGLGIHRGAESFSTYHPDITITGASMGNLGFGMTKIDSIIYYEIGVGLKLPGAFSLGYAYQFDIKDYGISSHIFGFICRPSPDLSLGYKTTLGSRYHMFGGISIKLLKKFLTLSCDIEYEGINDILNYYYGAMIQPLDGVQLNYHADKEFNWNAGTELTFGKIKLAGKYSSMDKKFSGGIILSAQSFKKLKYDYR</sequence>
<dbReference type="AlphaFoldDB" id="A0A9C9EMJ1"/>